<accession>A0ABR4HFJ9</accession>
<dbReference type="Pfam" id="PF04402">
    <property type="entry name" value="SIMPL"/>
    <property type="match status" value="1"/>
</dbReference>
<protein>
    <recommendedName>
        <fullName evidence="3">SIMPL domain-containing protein</fullName>
    </recommendedName>
</protein>
<comment type="caution">
    <text evidence="1">The sequence shown here is derived from an EMBL/GenBank/DDBJ whole genome shotgun (WGS) entry which is preliminary data.</text>
</comment>
<keyword evidence="2" id="KW-1185">Reference proteome</keyword>
<evidence type="ECO:0000313" key="2">
    <source>
        <dbReference type="Proteomes" id="UP001610334"/>
    </source>
</evidence>
<evidence type="ECO:0000313" key="1">
    <source>
        <dbReference type="EMBL" id="KAL2814251.1"/>
    </source>
</evidence>
<organism evidence="1 2">
    <name type="scientific">Aspergillus granulosus</name>
    <dbReference type="NCBI Taxonomy" id="176169"/>
    <lineage>
        <taxon>Eukaryota</taxon>
        <taxon>Fungi</taxon>
        <taxon>Dikarya</taxon>
        <taxon>Ascomycota</taxon>
        <taxon>Pezizomycotina</taxon>
        <taxon>Eurotiomycetes</taxon>
        <taxon>Eurotiomycetidae</taxon>
        <taxon>Eurotiales</taxon>
        <taxon>Aspergillaceae</taxon>
        <taxon>Aspergillus</taxon>
        <taxon>Aspergillus subgen. Nidulantes</taxon>
    </lineage>
</organism>
<dbReference type="EMBL" id="JBFXLT010000034">
    <property type="protein sequence ID" value="KAL2814251.1"/>
    <property type="molecule type" value="Genomic_DNA"/>
</dbReference>
<reference evidence="1 2" key="1">
    <citation type="submission" date="2024-07" db="EMBL/GenBank/DDBJ databases">
        <title>Section-level genome sequencing and comparative genomics of Aspergillus sections Usti and Cavernicolus.</title>
        <authorList>
            <consortium name="Lawrence Berkeley National Laboratory"/>
            <person name="Nybo J.L."/>
            <person name="Vesth T.C."/>
            <person name="Theobald S."/>
            <person name="Frisvad J.C."/>
            <person name="Larsen T.O."/>
            <person name="Kjaerboelling I."/>
            <person name="Rothschild-Mancinelli K."/>
            <person name="Lyhne E.K."/>
            <person name="Kogle M.E."/>
            <person name="Barry K."/>
            <person name="Clum A."/>
            <person name="Na H."/>
            <person name="Ledsgaard L."/>
            <person name="Lin J."/>
            <person name="Lipzen A."/>
            <person name="Kuo A."/>
            <person name="Riley R."/>
            <person name="Mondo S."/>
            <person name="Labutti K."/>
            <person name="Haridas S."/>
            <person name="Pangalinan J."/>
            <person name="Salamov A.A."/>
            <person name="Simmons B.A."/>
            <person name="Magnuson J.K."/>
            <person name="Chen J."/>
            <person name="Drula E."/>
            <person name="Henrissat B."/>
            <person name="Wiebenga A."/>
            <person name="Lubbers R.J."/>
            <person name="Gomes A.C."/>
            <person name="Makela M.R."/>
            <person name="Stajich J."/>
            <person name="Grigoriev I.V."/>
            <person name="Mortensen U.H."/>
            <person name="De Vries R.P."/>
            <person name="Baker S.E."/>
            <person name="Andersen M.R."/>
        </authorList>
    </citation>
    <scope>NUCLEOTIDE SEQUENCE [LARGE SCALE GENOMIC DNA]</scope>
    <source>
        <strain evidence="1 2">CBS 588.65</strain>
    </source>
</reference>
<evidence type="ECO:0008006" key="3">
    <source>
        <dbReference type="Google" id="ProtNLM"/>
    </source>
</evidence>
<sequence>MAPLTIKTTGHAKQTRYPERAVLRLIVKDTGPKPAAVSSNVQTTTARIQNILNGLATAPTPKSPSGEPTAPILKWSMGPTTTYTFPRSDGSLSKSSTSKHIATSVLFEAEFASFKALGSAATELSSIDFVYPLGIEWRLTDATKEAVAAETRAAACRDAVKKAQDYARGVGKEERCKVEAVEVLEAGAGNVKEGNGDDGFRVLDALMERGHRLSGSGDPGWSFQPAEIEFRVDFTAKFVVE</sequence>
<dbReference type="Proteomes" id="UP001610334">
    <property type="component" value="Unassembled WGS sequence"/>
</dbReference>
<gene>
    <name evidence="1" type="ORF">BJX63DRAFT_392558</name>
</gene>
<proteinExistence type="predicted"/>
<dbReference type="InterPro" id="IPR007497">
    <property type="entry name" value="SIMPL/DUF541"/>
</dbReference>
<name>A0ABR4HFJ9_9EURO</name>